<feature type="compositionally biased region" description="Low complexity" evidence="1">
    <location>
        <begin position="153"/>
        <end position="167"/>
    </location>
</feature>
<feature type="region of interest" description="Disordered" evidence="1">
    <location>
        <begin position="468"/>
        <end position="521"/>
    </location>
</feature>
<dbReference type="InterPro" id="IPR021625">
    <property type="entry name" value="PI31_Prot_N"/>
</dbReference>
<dbReference type="InterPro" id="IPR047118">
    <property type="entry name" value="Fbxo7"/>
</dbReference>
<organism evidence="3 4">
    <name type="scientific">Conger conger</name>
    <name type="common">Conger eel</name>
    <name type="synonym">Muraena conger</name>
    <dbReference type="NCBI Taxonomy" id="82655"/>
    <lineage>
        <taxon>Eukaryota</taxon>
        <taxon>Metazoa</taxon>
        <taxon>Chordata</taxon>
        <taxon>Craniata</taxon>
        <taxon>Vertebrata</taxon>
        <taxon>Euteleostomi</taxon>
        <taxon>Actinopterygii</taxon>
        <taxon>Neopterygii</taxon>
        <taxon>Teleostei</taxon>
        <taxon>Anguilliformes</taxon>
        <taxon>Congridae</taxon>
        <taxon>Conger</taxon>
    </lineage>
</organism>
<gene>
    <name evidence="3" type="ORF">COCON_G00227990</name>
</gene>
<dbReference type="AlphaFoldDB" id="A0A9Q1CUX9"/>
<dbReference type="Pfam" id="PF12937">
    <property type="entry name" value="F-box-like"/>
    <property type="match status" value="1"/>
</dbReference>
<accession>A0A9Q1CUX9</accession>
<comment type="caution">
    <text evidence="3">The sequence shown here is derived from an EMBL/GenBank/DDBJ whole genome shotgun (WGS) entry which is preliminary data.</text>
</comment>
<dbReference type="Proteomes" id="UP001152803">
    <property type="component" value="Unassembled WGS sequence"/>
</dbReference>
<dbReference type="Gene3D" id="3.40.1000.30">
    <property type="match status" value="1"/>
</dbReference>
<feature type="domain" description="F-box" evidence="2">
    <location>
        <begin position="363"/>
        <end position="409"/>
    </location>
</feature>
<evidence type="ECO:0000259" key="2">
    <source>
        <dbReference type="PROSITE" id="PS50181"/>
    </source>
</evidence>
<dbReference type="Gene3D" id="1.20.1280.50">
    <property type="match status" value="1"/>
</dbReference>
<feature type="compositionally biased region" description="Low complexity" evidence="1">
    <location>
        <begin position="493"/>
        <end position="502"/>
    </location>
</feature>
<reference evidence="3" key="1">
    <citation type="journal article" date="2023" name="Science">
        <title>Genome structures resolve the early diversification of teleost fishes.</title>
        <authorList>
            <person name="Parey E."/>
            <person name="Louis A."/>
            <person name="Montfort J."/>
            <person name="Bouchez O."/>
            <person name="Roques C."/>
            <person name="Iampietro C."/>
            <person name="Lluch J."/>
            <person name="Castinel A."/>
            <person name="Donnadieu C."/>
            <person name="Desvignes T."/>
            <person name="Floi Bucao C."/>
            <person name="Jouanno E."/>
            <person name="Wen M."/>
            <person name="Mejri S."/>
            <person name="Dirks R."/>
            <person name="Jansen H."/>
            <person name="Henkel C."/>
            <person name="Chen W.J."/>
            <person name="Zahm M."/>
            <person name="Cabau C."/>
            <person name="Klopp C."/>
            <person name="Thompson A.W."/>
            <person name="Robinson-Rechavi M."/>
            <person name="Braasch I."/>
            <person name="Lecointre G."/>
            <person name="Bobe J."/>
            <person name="Postlethwait J.H."/>
            <person name="Berthelot C."/>
            <person name="Roest Crollius H."/>
            <person name="Guiguen Y."/>
        </authorList>
    </citation>
    <scope>NUCLEOTIDE SEQUENCE</scope>
    <source>
        <strain evidence="3">Concon-B</strain>
    </source>
</reference>
<dbReference type="InterPro" id="IPR001810">
    <property type="entry name" value="F-box_dom"/>
</dbReference>
<dbReference type="SUPFAM" id="SSF81383">
    <property type="entry name" value="F-box domain"/>
    <property type="match status" value="1"/>
</dbReference>
<evidence type="ECO:0000313" key="4">
    <source>
        <dbReference type="Proteomes" id="UP001152803"/>
    </source>
</evidence>
<feature type="compositionally biased region" description="Low complexity" evidence="1">
    <location>
        <begin position="471"/>
        <end position="481"/>
    </location>
</feature>
<protein>
    <recommendedName>
        <fullName evidence="2">F-box domain-containing protein</fullName>
    </recommendedName>
</protein>
<dbReference type="GO" id="GO:0019901">
    <property type="term" value="F:protein kinase binding"/>
    <property type="evidence" value="ECO:0007669"/>
    <property type="project" value="InterPro"/>
</dbReference>
<evidence type="ECO:0000313" key="3">
    <source>
        <dbReference type="EMBL" id="KAJ8249583.1"/>
    </source>
</evidence>
<dbReference type="Pfam" id="PF11566">
    <property type="entry name" value="PI31_Prot_N"/>
    <property type="match status" value="1"/>
</dbReference>
<dbReference type="InterPro" id="IPR036047">
    <property type="entry name" value="F-box-like_dom_sf"/>
</dbReference>
<dbReference type="OrthoDB" id="101791at2759"/>
<name>A0A9Q1CUX9_CONCO</name>
<dbReference type="PANTHER" id="PTHR15537">
    <property type="entry name" value="F-BOX ONLY PROTEIN 7"/>
    <property type="match status" value="1"/>
</dbReference>
<keyword evidence="4" id="KW-1185">Reference proteome</keyword>
<dbReference type="PROSITE" id="PS50181">
    <property type="entry name" value="FBOX"/>
    <property type="match status" value="1"/>
</dbReference>
<dbReference type="PANTHER" id="PTHR15537:SF2">
    <property type="entry name" value="F-BOX ONLY PROTEIN 7"/>
    <property type="match status" value="1"/>
</dbReference>
<feature type="region of interest" description="Disordered" evidence="1">
    <location>
        <begin position="136"/>
        <end position="168"/>
    </location>
</feature>
<sequence>MSVQCNTEARKSQNIRSRISNAYFKRPITLKTLAFNNETFLLLIASTTSMKLRVRLNKQTSRLELEEEEPVLSDLCARIREHLLPPWGLSPEAEFSLSLNGREPLSDIGRTLSSCGVVSGDLICLILHQPGHVAPAAPAAPGAPAPCSRPVPAREASPESPSSSGCEADIREAEYVQEAGLEDCEGAVPEEEGAGPFSPGPMLCSETENGAAPHALELLHHGAGCQSPCDALLVSAHLLMMETGFIPQDAEGSPGLMPGGWRAMGGLYRLQYSHPLCEDSLAVLRAVPMGNMLVFNASLKVNESVDNARKLLLRPGAYVTEDWRGENAAVVYKDLKKLSRIFKDQLAYPLIASARQAMGLPPAFGLTALPPELLLRVLRLLDLGAVASLSASCRDLRCAAADPSLWRHLYHRDFRALQEEVQAEEGGVPIPPHPPVCPPPPFPTSPYHPFPFNPHPCPYPPGIIGGEYDQRPGLLPGGLPRPRFDPIGSLQERNPSNRGPFGRRPPGPLGNRSSDIRRGFI</sequence>
<proteinExistence type="predicted"/>
<dbReference type="EMBL" id="JAFJMO010000019">
    <property type="protein sequence ID" value="KAJ8249583.1"/>
    <property type="molecule type" value="Genomic_DNA"/>
</dbReference>
<dbReference type="GO" id="GO:1903599">
    <property type="term" value="P:positive regulation of autophagy of mitochondrion"/>
    <property type="evidence" value="ECO:0007669"/>
    <property type="project" value="TreeGrafter"/>
</dbReference>
<evidence type="ECO:0000256" key="1">
    <source>
        <dbReference type="SAM" id="MobiDB-lite"/>
    </source>
</evidence>